<evidence type="ECO:0000313" key="2">
    <source>
        <dbReference type="EMBL" id="PCH38891.1"/>
    </source>
</evidence>
<sequence length="143" mass="15889">MHTSIEQVGRLYCTRIDPRMPGPRRNSRTIIPSVDDERRRVGRRSERARPLLGSQVDPGGDAQLAAARAWVRPVRLIIAQCPAGGPPVAAGGSVCEVRRRRPCRREDQIGLASRCLIEPSGPPSNEWRRRGSQKSADACRLLY</sequence>
<dbReference type="Proteomes" id="UP000218811">
    <property type="component" value="Unassembled WGS sequence"/>
</dbReference>
<gene>
    <name evidence="2" type="ORF">WOLCODRAFT_167682</name>
</gene>
<organism evidence="2 3">
    <name type="scientific">Wolfiporia cocos (strain MD-104)</name>
    <name type="common">Brown rot fungus</name>
    <dbReference type="NCBI Taxonomy" id="742152"/>
    <lineage>
        <taxon>Eukaryota</taxon>
        <taxon>Fungi</taxon>
        <taxon>Dikarya</taxon>
        <taxon>Basidiomycota</taxon>
        <taxon>Agaricomycotina</taxon>
        <taxon>Agaricomycetes</taxon>
        <taxon>Polyporales</taxon>
        <taxon>Phaeolaceae</taxon>
        <taxon>Wolfiporia</taxon>
    </lineage>
</organism>
<reference evidence="2 3" key="1">
    <citation type="journal article" date="2012" name="Science">
        <title>The Paleozoic origin of enzymatic lignin decomposition reconstructed from 31 fungal genomes.</title>
        <authorList>
            <person name="Floudas D."/>
            <person name="Binder M."/>
            <person name="Riley R."/>
            <person name="Barry K."/>
            <person name="Blanchette R.A."/>
            <person name="Henrissat B."/>
            <person name="Martinez A.T."/>
            <person name="Otillar R."/>
            <person name="Spatafora J.W."/>
            <person name="Yadav J.S."/>
            <person name="Aerts A."/>
            <person name="Benoit I."/>
            <person name="Boyd A."/>
            <person name="Carlson A."/>
            <person name="Copeland A."/>
            <person name="Coutinho P.M."/>
            <person name="de Vries R.P."/>
            <person name="Ferreira P."/>
            <person name="Findley K."/>
            <person name="Foster B."/>
            <person name="Gaskell J."/>
            <person name="Glotzer D."/>
            <person name="Gorecki P."/>
            <person name="Heitman J."/>
            <person name="Hesse C."/>
            <person name="Hori C."/>
            <person name="Igarashi K."/>
            <person name="Jurgens J.A."/>
            <person name="Kallen N."/>
            <person name="Kersten P."/>
            <person name="Kohler A."/>
            <person name="Kuees U."/>
            <person name="Kumar T.K.A."/>
            <person name="Kuo A."/>
            <person name="LaButti K."/>
            <person name="Larrondo L.F."/>
            <person name="Lindquist E."/>
            <person name="Ling A."/>
            <person name="Lombard V."/>
            <person name="Lucas S."/>
            <person name="Lundell T."/>
            <person name="Martin R."/>
            <person name="McLaughlin D.J."/>
            <person name="Morgenstern I."/>
            <person name="Morin E."/>
            <person name="Murat C."/>
            <person name="Nagy L.G."/>
            <person name="Nolan M."/>
            <person name="Ohm R.A."/>
            <person name="Patyshakuliyeva A."/>
            <person name="Rokas A."/>
            <person name="Ruiz-Duenas F.J."/>
            <person name="Sabat G."/>
            <person name="Salamov A."/>
            <person name="Samejima M."/>
            <person name="Schmutz J."/>
            <person name="Slot J.C."/>
            <person name="St John F."/>
            <person name="Stenlid J."/>
            <person name="Sun H."/>
            <person name="Sun S."/>
            <person name="Syed K."/>
            <person name="Tsang A."/>
            <person name="Wiebenga A."/>
            <person name="Young D."/>
            <person name="Pisabarro A."/>
            <person name="Eastwood D.C."/>
            <person name="Martin F."/>
            <person name="Cullen D."/>
            <person name="Grigoriev I.V."/>
            <person name="Hibbett D.S."/>
        </authorList>
    </citation>
    <scope>NUCLEOTIDE SEQUENCE [LARGE SCALE GENOMIC DNA]</scope>
    <source>
        <strain evidence="2 3">MD-104</strain>
    </source>
</reference>
<dbReference type="AlphaFoldDB" id="A0A2H3JAF1"/>
<feature type="compositionally biased region" description="Basic and acidic residues" evidence="1">
    <location>
        <begin position="37"/>
        <end position="49"/>
    </location>
</feature>
<keyword evidence="3" id="KW-1185">Reference proteome</keyword>
<feature type="region of interest" description="Disordered" evidence="1">
    <location>
        <begin position="37"/>
        <end position="58"/>
    </location>
</feature>
<proteinExistence type="predicted"/>
<name>A0A2H3JAF1_WOLCO</name>
<evidence type="ECO:0000313" key="3">
    <source>
        <dbReference type="Proteomes" id="UP000218811"/>
    </source>
</evidence>
<accession>A0A2H3JAF1</accession>
<protein>
    <submittedName>
        <fullName evidence="2">Uncharacterized protein</fullName>
    </submittedName>
</protein>
<dbReference type="EMBL" id="KB467943">
    <property type="protein sequence ID" value="PCH38891.1"/>
    <property type="molecule type" value="Genomic_DNA"/>
</dbReference>
<evidence type="ECO:0000256" key="1">
    <source>
        <dbReference type="SAM" id="MobiDB-lite"/>
    </source>
</evidence>